<dbReference type="PANTHER" id="PTHR48078:SF6">
    <property type="entry name" value="L-THREONINE DEHYDRATASE CATABOLIC TDCB"/>
    <property type="match status" value="1"/>
</dbReference>
<comment type="caution">
    <text evidence="5">The sequence shown here is derived from an EMBL/GenBank/DDBJ whole genome shotgun (WGS) entry which is preliminary data.</text>
</comment>
<dbReference type="InterPro" id="IPR001926">
    <property type="entry name" value="TrpB-like_PALP"/>
</dbReference>
<evidence type="ECO:0000313" key="5">
    <source>
        <dbReference type="EMBL" id="MQS34265.1"/>
    </source>
</evidence>
<evidence type="ECO:0000256" key="2">
    <source>
        <dbReference type="ARBA" id="ARBA00022898"/>
    </source>
</evidence>
<dbReference type="PANTHER" id="PTHR48078">
    <property type="entry name" value="THREONINE DEHYDRATASE, MITOCHONDRIAL-RELATED"/>
    <property type="match status" value="1"/>
</dbReference>
<keyword evidence="6" id="KW-1185">Reference proteome</keyword>
<dbReference type="SUPFAM" id="SSF53686">
    <property type="entry name" value="Tryptophan synthase beta subunit-like PLP-dependent enzymes"/>
    <property type="match status" value="1"/>
</dbReference>
<gene>
    <name evidence="5" type="ORF">FFZ77_01100</name>
</gene>
<evidence type="ECO:0000259" key="4">
    <source>
        <dbReference type="Pfam" id="PF00291"/>
    </source>
</evidence>
<name>A0ABW9NLT8_9ACTN</name>
<proteinExistence type="predicted"/>
<evidence type="ECO:0000313" key="6">
    <source>
        <dbReference type="Proteomes" id="UP000460558"/>
    </source>
</evidence>
<dbReference type="Pfam" id="PF00291">
    <property type="entry name" value="PALP"/>
    <property type="match status" value="1"/>
</dbReference>
<organism evidence="5 6">
    <name type="scientific">Streptomyces katsurahamanus</name>
    <dbReference type="NCBI Taxonomy" id="2577098"/>
    <lineage>
        <taxon>Bacteria</taxon>
        <taxon>Bacillati</taxon>
        <taxon>Actinomycetota</taxon>
        <taxon>Actinomycetes</taxon>
        <taxon>Kitasatosporales</taxon>
        <taxon>Streptomycetaceae</taxon>
        <taxon>Streptomyces</taxon>
    </lineage>
</organism>
<keyword evidence="2" id="KW-0663">Pyridoxal phosphate</keyword>
<comment type="cofactor">
    <cofactor evidence="1">
        <name>pyridoxal 5'-phosphate</name>
        <dbReference type="ChEBI" id="CHEBI:597326"/>
    </cofactor>
</comment>
<dbReference type="EMBL" id="VDEQ01000009">
    <property type="protein sequence ID" value="MQS34265.1"/>
    <property type="molecule type" value="Genomic_DNA"/>
</dbReference>
<sequence>MPVPHSPGDGPRTTRAGAKRLLTLEAFQAARRALSSTVLRTPLVPLPCLDTDRPLWLKAENLQVTGSFKVRGALHRLAAVPAEERTRRVVAHSSGNHAQAVAYAARLLGVEATVLMPETATAFKIGATRALGAEVITAPAEVYRERALELAAECGGIVIPPFDDPLVMAGQGTVALEIAEDIPAGFRGSGGGSGGSSGGSGGSGGSAGELTILAPIGGGGLLGGIAAAAKSVLPGCRVVGVEPELAADAAESRRAGRRVAWTAARTGRTIADGLRTPMVGELTWQHIQRYVDDIVTVTEDEIRAAVGVLAGRAHLVAEPSGAVATAAFLAGRVPGDGPCVAVVSGGNVHPADLAALLTPRTGGDFTRPA</sequence>
<dbReference type="Gene3D" id="3.40.50.1100">
    <property type="match status" value="2"/>
</dbReference>
<reference evidence="5 6" key="1">
    <citation type="submission" date="2019-06" db="EMBL/GenBank/DDBJ databases">
        <title>Comparative genomics and metabolomics analyses of clavulanic acid producing Streptomyces species provides insight into specialized metabolism and evolution of beta-lactam biosynthetic gene clusters.</title>
        <authorList>
            <person name="Moore M.A."/>
            <person name="Cruz-Morales P."/>
            <person name="Barona Gomez F."/>
            <person name="Kapil T."/>
        </authorList>
    </citation>
    <scope>NUCLEOTIDE SEQUENCE [LARGE SCALE GENOMIC DNA]</scope>
    <source>
        <strain evidence="5 6">T-272</strain>
    </source>
</reference>
<dbReference type="Proteomes" id="UP000460558">
    <property type="component" value="Unassembled WGS sequence"/>
</dbReference>
<protein>
    <submittedName>
        <fullName evidence="5">Pyridoxal-phosphate dependent enzyme</fullName>
    </submittedName>
</protein>
<evidence type="ECO:0000256" key="1">
    <source>
        <dbReference type="ARBA" id="ARBA00001933"/>
    </source>
</evidence>
<evidence type="ECO:0000256" key="3">
    <source>
        <dbReference type="ARBA" id="ARBA00023239"/>
    </source>
</evidence>
<dbReference type="InterPro" id="IPR036052">
    <property type="entry name" value="TrpB-like_PALP_sf"/>
</dbReference>
<feature type="domain" description="Tryptophan synthase beta chain-like PALP" evidence="4">
    <location>
        <begin position="36"/>
        <end position="345"/>
    </location>
</feature>
<keyword evidence="3" id="KW-0456">Lyase</keyword>
<dbReference type="InterPro" id="IPR050147">
    <property type="entry name" value="Ser/Thr_Dehydratase"/>
</dbReference>
<dbReference type="RefSeq" id="WP_153480297.1">
    <property type="nucleotide sequence ID" value="NZ_VDEQ01000009.1"/>
</dbReference>
<dbReference type="CDD" id="cd01562">
    <property type="entry name" value="Thr-dehyd"/>
    <property type="match status" value="1"/>
</dbReference>
<accession>A0ABW9NLT8</accession>